<evidence type="ECO:0000259" key="10">
    <source>
        <dbReference type="PROSITE" id="PS51272"/>
    </source>
</evidence>
<dbReference type="CDD" id="cd02860">
    <property type="entry name" value="E_set_Pullulanase"/>
    <property type="match status" value="1"/>
</dbReference>
<comment type="catalytic activity">
    <reaction evidence="6">
        <text>Hydrolysis of (1-&gt;6)-alpha-D-glucosidic linkages in pullulan, amylopectin and glycogen, and in the alpha- and beta-limit dextrins of amylopectin and glycogen.</text>
        <dbReference type="EC" id="3.2.1.41"/>
    </reaction>
</comment>
<keyword evidence="5" id="KW-0326">Glycosidase</keyword>
<dbReference type="Pfam" id="PF00128">
    <property type="entry name" value="Alpha-amylase"/>
    <property type="match status" value="2"/>
</dbReference>
<dbReference type="GO" id="GO:0051060">
    <property type="term" value="F:pullulanase activity"/>
    <property type="evidence" value="ECO:0007669"/>
    <property type="project" value="UniProtKB-EC"/>
</dbReference>
<dbReference type="SUPFAM" id="SSF81296">
    <property type="entry name" value="E set domains"/>
    <property type="match status" value="1"/>
</dbReference>
<dbReference type="InterPro" id="IPR014756">
    <property type="entry name" value="Ig_E-set"/>
</dbReference>
<dbReference type="InterPro" id="IPR013783">
    <property type="entry name" value="Ig-like_fold"/>
</dbReference>
<dbReference type="InterPro" id="IPR013780">
    <property type="entry name" value="Glyco_hydro_b"/>
</dbReference>
<evidence type="ECO:0000256" key="1">
    <source>
        <dbReference type="ARBA" id="ARBA00008061"/>
    </source>
</evidence>
<dbReference type="Gene3D" id="2.60.40.1110">
    <property type="match status" value="4"/>
</dbReference>
<dbReference type="Gene3D" id="2.60.40.10">
    <property type="entry name" value="Immunoglobulins"/>
    <property type="match status" value="1"/>
</dbReference>
<name>A0A2P6MHX9_ALKUR</name>
<dbReference type="InterPro" id="IPR013784">
    <property type="entry name" value="Carb-bd-like_fold"/>
</dbReference>
<dbReference type="GO" id="GO:0005975">
    <property type="term" value="P:carbohydrate metabolic process"/>
    <property type="evidence" value="ECO:0007669"/>
    <property type="project" value="InterPro"/>
</dbReference>
<dbReference type="InterPro" id="IPR017853">
    <property type="entry name" value="GH"/>
</dbReference>
<evidence type="ECO:0000256" key="5">
    <source>
        <dbReference type="ARBA" id="ARBA00023295"/>
    </source>
</evidence>
<dbReference type="EMBL" id="PVNS01000006">
    <property type="protein sequence ID" value="PRO65886.1"/>
    <property type="molecule type" value="Genomic_DNA"/>
</dbReference>
<organism evidence="11 12">
    <name type="scientific">Alkalicoccus urumqiensis</name>
    <name type="common">Bacillus urumqiensis</name>
    <dbReference type="NCBI Taxonomy" id="1548213"/>
    <lineage>
        <taxon>Bacteria</taxon>
        <taxon>Bacillati</taxon>
        <taxon>Bacillota</taxon>
        <taxon>Bacilli</taxon>
        <taxon>Bacillales</taxon>
        <taxon>Bacillaceae</taxon>
        <taxon>Alkalicoccus</taxon>
    </lineage>
</organism>
<dbReference type="CDD" id="cd11341">
    <property type="entry name" value="AmyAc_Pullulanase_LD-like"/>
    <property type="match status" value="1"/>
</dbReference>
<dbReference type="Pfam" id="PF00395">
    <property type="entry name" value="SLH"/>
    <property type="match status" value="3"/>
</dbReference>
<evidence type="ECO:0000313" key="11">
    <source>
        <dbReference type="EMBL" id="PRO65886.1"/>
    </source>
</evidence>
<accession>A0A2P6MHX9</accession>
<evidence type="ECO:0000256" key="9">
    <source>
        <dbReference type="ARBA" id="ARBA00031076"/>
    </source>
</evidence>
<dbReference type="InterPro" id="IPR005323">
    <property type="entry name" value="CBM41_pullulanase"/>
</dbReference>
<dbReference type="PROSITE" id="PS51272">
    <property type="entry name" value="SLH"/>
    <property type="match status" value="3"/>
</dbReference>
<evidence type="ECO:0000256" key="8">
    <source>
        <dbReference type="ARBA" id="ARBA00029618"/>
    </source>
</evidence>
<dbReference type="SMART" id="SM00642">
    <property type="entry name" value="Aamy"/>
    <property type="match status" value="2"/>
</dbReference>
<keyword evidence="3" id="KW-0378">Hydrolase</keyword>
<dbReference type="NCBIfam" id="TIGR02102">
    <property type="entry name" value="pullulan_Gpos"/>
    <property type="match status" value="1"/>
</dbReference>
<feature type="domain" description="SLH" evidence="10">
    <location>
        <begin position="1991"/>
        <end position="2046"/>
    </location>
</feature>
<dbReference type="GO" id="GO:0030246">
    <property type="term" value="F:carbohydrate binding"/>
    <property type="evidence" value="ECO:0007669"/>
    <property type="project" value="InterPro"/>
</dbReference>
<dbReference type="InterPro" id="IPR040806">
    <property type="entry name" value="SpuA_C"/>
</dbReference>
<dbReference type="EC" id="3.2.1.41" evidence="7"/>
<feature type="domain" description="SLH" evidence="10">
    <location>
        <begin position="1932"/>
        <end position="1990"/>
    </location>
</feature>
<keyword evidence="4" id="KW-0106">Calcium</keyword>
<sequence length="2046" mass="226291">MMMTGVMGLSVLTPFASATAQEQNDDAQVSTQAEEIADGDLRIHFDSGETPKEEVGIWHWAGVDGEPGGEWPGETRYEEGNDTDFGLYFDVTVEEGAEALQFNFNNEAGDAITGDLQVDMLSDDVDEVWIDEDENVYYYEPETLADDTLRVHFAKDDEQYEPWGFWGWGDVAQPAEDWPMDSIPFTDEQTGPYGAYIDVDLAENAESIGFLLNQRVDEDGAAQSGDMSFADFDTHQQIFLQHEDDTVYTNPYYVAEDAEEELDYKEGEEDISVAGSVSNEFHHDQNAVLELDVTNNSELDIVEMSADTSALGGNENLEIDPYLGAVTISATHDTAPGTYDIPVQVVDETGGVYMGSAEAVVTENTNDDIDWDEESIYFMLTDRFADGDASNNDPYGLNYDELAADNPRGAYQGGDFKGVTDNLDYLDELGISTIWITPIVENVAHDVEAMAPENDPYFGYHGYWAADFETLNPHLGTLEEFHTLIDEAAARDMKIMVDVVLNHPGYGVKAEEQLSEEIAPPGYPDQEIVDRFDGMIRESSGAGDLKMELSGLPDFETERWDVSEQLVDWQTSWLDKSTTDNGNAISSYRVDTVKHVDDATWQHFKNELTKKDPDFKLIGESWGAASGNDMGYLNTGTMDSLLDFGFKNIASTFADGNVESAESQLQERNDFIESNAQLGQFLGSHDEPGFKHNHGEEALLLGASLQMTAKGQPVIYYGEELGQTGANNWPQYDNRYDLDWDGVEGNDTLAHYDKLLEFRNANRELFARGERTQLAGSDEDGTLAFARTYNGDAAAVALNTTGSAADVTLSVDGDAVVTDHYSGDTFTAADGSVTVPVPAAADGGTALLSIENGTFTGADMDENTDVSDIPENHLRVHYAAEEGQNIENLGVWYWDGAAVPAEENASWPGEERFSTDNTTSFGPYYDIELAENAESLSMLVNNTGGDNITGDVNIEIISQEMNEIWLKPDGTYSLAEPAEGLADNEIRIHYDREDDSYDNWSAWIFDDVASPSAEWPNGQAFDGTGRYGAYVDVELADDAQKVGFLFVNTDEEQTDDMTIDNVEGGQQYFVQDSEDRVYDNPYYTTTDGLQNAEVLSEETIELRFSGTDSLDGDTLAESLQVTDKDGEAVTVDGASIDDERTVTIQGNFDLERAPFFIEFNGRTAEANAGWRLKDELYSYDGDLGVSVHEDGAATLKLWSPSADNVRIKLYDKDDQDNVITDDVSMELGERGVWEVTLDEGNTGVSDLRGYYYHYVIERDGETVEALDPYAASMATWNSEEAESDEVGKAAIVDPAEIGPELDYADIDGFETREDAIIYEMHVRDFTSDPSIADELESRFGTFAAFAEKLDYIEEMGVTHVQLLPVMSYYFADEENVERLMDYDSNDNNYNWGYDPHSYFSLSGMYSEDPDDAAKRIEEFKNLIQEIHDRDMGVVLDVVYNHTARVNIFEDLEPNYYHFMDADGTPRVSFGGGRLGTTHEMARKVLIDSIMHWVEEYKVDGFRFDMMGDHDAESIQIAYDTAKEANPNIVMIGEGWVTYAGDENYPDVQPADQQWMQDTESVGSFSDDFRNELKSGFGSEGEPRFITGGARDVERIYNNLTAEPGNFTASDPGDVVPYIAAHDNLTLHDVIAQSIQKDPKDHEEEIHQRIRLGNAMVLTAQGTAFIHAGQEYGRTKQFRDDDYITTVDEADAPYKSTYLTDENGDPFEYPYFIHDSYDSTDAINKFDWEKATNDDAYPVSALTRDMTQGFIELRRSTDAFTQETMADVDENVSMIDAPEIGEQDLVVAYTAEDPDTGEQYHVFVNADSSERTLTLREDLTDGDILADSDEAGAQPVSDVSGVELDADSITVDALTAVVVKTGGSTDGGDAPAFSDVSESDWFYEAVTALAGMGVVEGNGDGTFQPASHIRRGDMAVMISRALDLEASEDVPFRDVAGDAYYVDGIAAAYEAGIVNGVSPRAFAAQRPVKREELAAMLVRAYEYEHGEITAGASSFADADALSDWVREEIGKAQEAGLVNGRGNNRFHPKQPATRAEAAQMLYHLLDR</sequence>
<comment type="similarity">
    <text evidence="1">Belongs to the glycosyl hydrolase 13 family.</text>
</comment>
<dbReference type="OrthoDB" id="9761875at2"/>
<dbReference type="SUPFAM" id="SSF49452">
    <property type="entry name" value="Starch-binding domain-like"/>
    <property type="match status" value="4"/>
</dbReference>
<evidence type="ECO:0000256" key="6">
    <source>
        <dbReference type="ARBA" id="ARBA00023965"/>
    </source>
</evidence>
<dbReference type="Gene3D" id="2.60.40.1220">
    <property type="match status" value="1"/>
</dbReference>
<dbReference type="PANTHER" id="PTHR43002">
    <property type="entry name" value="GLYCOGEN DEBRANCHING ENZYME"/>
    <property type="match status" value="1"/>
</dbReference>
<dbReference type="CDD" id="cd10315">
    <property type="entry name" value="CBM41_pullulanase"/>
    <property type="match status" value="3"/>
</dbReference>
<evidence type="ECO:0000256" key="3">
    <source>
        <dbReference type="ARBA" id="ARBA00022801"/>
    </source>
</evidence>
<dbReference type="Gene3D" id="2.60.40.1180">
    <property type="entry name" value="Golgi alpha-mannosidase II"/>
    <property type="match status" value="2"/>
</dbReference>
<dbReference type="Proteomes" id="UP000243650">
    <property type="component" value="Unassembled WGS sequence"/>
</dbReference>
<comment type="caution">
    <text evidence="11">The sequence shown here is derived from an EMBL/GenBank/DDBJ whole genome shotgun (WGS) entry which is preliminary data.</text>
</comment>
<dbReference type="Pfam" id="PF02922">
    <property type="entry name" value="CBM_48"/>
    <property type="match status" value="1"/>
</dbReference>
<dbReference type="InterPro" id="IPR004193">
    <property type="entry name" value="Glyco_hydro_13_N"/>
</dbReference>
<evidence type="ECO:0000256" key="2">
    <source>
        <dbReference type="ARBA" id="ARBA00022729"/>
    </source>
</evidence>
<dbReference type="InterPro" id="IPR014755">
    <property type="entry name" value="Cu-Rt/internalin_Ig-like"/>
</dbReference>
<dbReference type="InterPro" id="IPR011838">
    <property type="entry name" value="Pullulan_Gpos"/>
</dbReference>
<dbReference type="SUPFAM" id="SSF51445">
    <property type="entry name" value="(Trans)glycosidases"/>
    <property type="match status" value="2"/>
</dbReference>
<reference evidence="11 12" key="1">
    <citation type="submission" date="2018-03" db="EMBL/GenBank/DDBJ databases">
        <title>Bacillus urumqiensis sp. nov., a moderately haloalkaliphilic bacterium isolated from a salt lake.</title>
        <authorList>
            <person name="Zhao B."/>
            <person name="Liao Z."/>
        </authorList>
    </citation>
    <scope>NUCLEOTIDE SEQUENCE [LARGE SCALE GENOMIC DNA]</scope>
    <source>
        <strain evidence="11 12">BZ-SZ-XJ18</strain>
    </source>
</reference>
<evidence type="ECO:0000256" key="7">
    <source>
        <dbReference type="ARBA" id="ARBA00024062"/>
    </source>
</evidence>
<keyword evidence="2" id="KW-0732">Signal</keyword>
<dbReference type="Pfam" id="PF18033">
    <property type="entry name" value="SpuA_C"/>
    <property type="match status" value="1"/>
</dbReference>
<evidence type="ECO:0000256" key="4">
    <source>
        <dbReference type="ARBA" id="ARBA00022837"/>
    </source>
</evidence>
<dbReference type="Gene3D" id="3.20.20.80">
    <property type="entry name" value="Glycosidases"/>
    <property type="match status" value="2"/>
</dbReference>
<proteinExistence type="inferred from homology"/>
<dbReference type="SUPFAM" id="SSF51011">
    <property type="entry name" value="Glycosyl hydrolase domain"/>
    <property type="match status" value="1"/>
</dbReference>
<evidence type="ECO:0000313" key="12">
    <source>
        <dbReference type="Proteomes" id="UP000243650"/>
    </source>
</evidence>
<protein>
    <recommendedName>
        <fullName evidence="7">pullulanase</fullName>
        <ecNumber evidence="7">3.2.1.41</ecNumber>
    </recommendedName>
    <alternativeName>
        <fullName evidence="8">Alpha-dextrin endo-1,6-alpha-glucosidase</fullName>
    </alternativeName>
    <alternativeName>
        <fullName evidence="9">Pullulan 6-glucanohydrolase</fullName>
    </alternativeName>
</protein>
<dbReference type="Pfam" id="PF03714">
    <property type="entry name" value="PUD"/>
    <property type="match status" value="4"/>
</dbReference>
<feature type="domain" description="SLH" evidence="10">
    <location>
        <begin position="1868"/>
        <end position="1931"/>
    </location>
</feature>
<dbReference type="InterPro" id="IPR001119">
    <property type="entry name" value="SLH_dom"/>
</dbReference>
<dbReference type="InterPro" id="IPR006047">
    <property type="entry name" value="GH13_cat_dom"/>
</dbReference>
<gene>
    <name evidence="11" type="ORF">C6I21_07940</name>
</gene>
<keyword evidence="12" id="KW-1185">Reference proteome</keyword>